<dbReference type="STRING" id="5627.A0A1C7MCZ6"/>
<dbReference type="Proteomes" id="UP000092993">
    <property type="component" value="Unassembled WGS sequence"/>
</dbReference>
<sequence length="469" mass="51495">MNTVAASSSTLYPNGGAVSLDGILTQIVTTQNHLTLSQNLRKFAPKEVRETILASSLAGGQDPLTVLDVERNTLGYLYILSARLHSSASPTPALEVIEEFCSRFDPAQARLAPDRGMSPRFFGREASPLIRSTVTYLAKGIVRLSESSNNLFSKLKFALGPLYNLVTRYPPSLSYLTTLHPIYLTICVSTAHFSGALPLLSVPITTIDTSLSDLSYNDNLTYHYAGGMVLGALKRWREAEEYFEICVSAPGQVPAAIQLEALKKLMLVQLILYGETLQPPKYTLPALPRFLKGTPYSTFIKAYPQQRSALRTLVSKDSETFENNLGLIHQAIDHAPRWLIKKLTATYLTLGLADIAKEVGIESEDEVRATIINMIETDDISASISADGTVTFADAVTRFTKDEVDSMLAQAQEQSRVLLELERAMNVSSQYLTKAIKYKDDTIWGVDEEMFPAGSSLSGGGWAEESIFS</sequence>
<evidence type="ECO:0000256" key="1">
    <source>
        <dbReference type="ARBA" id="ARBA00004123"/>
    </source>
</evidence>
<comment type="caution">
    <text evidence="10">The sequence shown here is derived from an EMBL/GenBank/DDBJ whole genome shotgun (WGS) entry which is preliminary data.</text>
</comment>
<name>A0A1C7MCZ6_GRIFR</name>
<dbReference type="PANTHER" id="PTHR10758:SF1">
    <property type="entry name" value="COP9 SIGNALOSOME COMPLEX SUBUNIT 3"/>
    <property type="match status" value="1"/>
</dbReference>
<keyword evidence="11" id="KW-1185">Reference proteome</keyword>
<dbReference type="GO" id="GO:0005737">
    <property type="term" value="C:cytoplasm"/>
    <property type="evidence" value="ECO:0007669"/>
    <property type="project" value="UniProtKB-SubCell"/>
</dbReference>
<dbReference type="InterPro" id="IPR055089">
    <property type="entry name" value="COP9_N"/>
</dbReference>
<evidence type="ECO:0000256" key="3">
    <source>
        <dbReference type="ARBA" id="ARBA00007084"/>
    </source>
</evidence>
<dbReference type="InterPro" id="IPR050756">
    <property type="entry name" value="CSN3"/>
</dbReference>
<dbReference type="EMBL" id="LUGG01000005">
    <property type="protein sequence ID" value="OBZ74692.1"/>
    <property type="molecule type" value="Genomic_DNA"/>
</dbReference>
<dbReference type="OrthoDB" id="29061at2759"/>
<evidence type="ECO:0000256" key="7">
    <source>
        <dbReference type="ARBA" id="ARBA00023242"/>
    </source>
</evidence>
<dbReference type="GO" id="GO:0006511">
    <property type="term" value="P:ubiquitin-dependent protein catabolic process"/>
    <property type="evidence" value="ECO:0007669"/>
    <property type="project" value="TreeGrafter"/>
</dbReference>
<dbReference type="AlphaFoldDB" id="A0A1C7MCZ6"/>
<evidence type="ECO:0000256" key="4">
    <source>
        <dbReference type="ARBA" id="ARBA00014878"/>
    </source>
</evidence>
<comment type="similarity">
    <text evidence="3">Belongs to the CSN3 family.</text>
</comment>
<organism evidence="10 11">
    <name type="scientific">Grifola frondosa</name>
    <name type="common">Maitake</name>
    <name type="synonym">Polyporus frondosus</name>
    <dbReference type="NCBI Taxonomy" id="5627"/>
    <lineage>
        <taxon>Eukaryota</taxon>
        <taxon>Fungi</taxon>
        <taxon>Dikarya</taxon>
        <taxon>Basidiomycota</taxon>
        <taxon>Agaricomycotina</taxon>
        <taxon>Agaricomycetes</taxon>
        <taxon>Polyporales</taxon>
        <taxon>Grifolaceae</taxon>
        <taxon>Grifola</taxon>
    </lineage>
</organism>
<protein>
    <recommendedName>
        <fullName evidence="4">COP9 signalosome complex subunit 3</fullName>
    </recommendedName>
</protein>
<reference evidence="10 11" key="1">
    <citation type="submission" date="2016-03" db="EMBL/GenBank/DDBJ databases">
        <title>Whole genome sequencing of Grifola frondosa 9006-11.</title>
        <authorList>
            <person name="Min B."/>
            <person name="Park H."/>
            <person name="Kim J.-G."/>
            <person name="Cho H."/>
            <person name="Oh Y.-L."/>
            <person name="Kong W.-S."/>
            <person name="Choi I.-G."/>
        </authorList>
    </citation>
    <scope>NUCLEOTIDE SEQUENCE [LARGE SCALE GENOMIC DNA]</scope>
    <source>
        <strain evidence="10 11">9006-11</strain>
    </source>
</reference>
<dbReference type="PANTHER" id="PTHR10758">
    <property type="entry name" value="26S PROTEASOME NON-ATPASE REGULATORY SUBUNIT 3/COP9 SIGNALOSOME COMPLEX SUBUNIT 3"/>
    <property type="match status" value="1"/>
</dbReference>
<dbReference type="Pfam" id="PF01399">
    <property type="entry name" value="PCI"/>
    <property type="match status" value="1"/>
</dbReference>
<dbReference type="Pfam" id="PF22788">
    <property type="entry name" value="COP9_hel_rpt"/>
    <property type="match status" value="1"/>
</dbReference>
<feature type="domain" description="PCI" evidence="8">
    <location>
        <begin position="339"/>
        <end position="392"/>
    </location>
</feature>
<evidence type="ECO:0000256" key="6">
    <source>
        <dbReference type="ARBA" id="ARBA00022790"/>
    </source>
</evidence>
<dbReference type="InterPro" id="IPR000717">
    <property type="entry name" value="PCI_dom"/>
</dbReference>
<dbReference type="GO" id="GO:0008180">
    <property type="term" value="C:COP9 signalosome"/>
    <property type="evidence" value="ECO:0007669"/>
    <property type="project" value="UniProtKB-KW"/>
</dbReference>
<evidence type="ECO:0000256" key="5">
    <source>
        <dbReference type="ARBA" id="ARBA00022490"/>
    </source>
</evidence>
<gene>
    <name evidence="10" type="primary">Cops3</name>
    <name evidence="10" type="ORF">A0H81_05633</name>
</gene>
<evidence type="ECO:0000313" key="11">
    <source>
        <dbReference type="Proteomes" id="UP000092993"/>
    </source>
</evidence>
<dbReference type="OMA" id="NHYHDLV"/>
<feature type="domain" description="COP9 signalosome complex subunit 3 N-terminal helical repeats" evidence="9">
    <location>
        <begin position="158"/>
        <end position="283"/>
    </location>
</feature>
<accession>A0A1C7MCZ6</accession>
<comment type="subcellular location">
    <subcellularLocation>
        <location evidence="2">Cytoplasm</location>
    </subcellularLocation>
    <subcellularLocation>
        <location evidence="1">Nucleus</location>
    </subcellularLocation>
</comment>
<evidence type="ECO:0000259" key="9">
    <source>
        <dbReference type="Pfam" id="PF22788"/>
    </source>
</evidence>
<keyword evidence="5" id="KW-0963">Cytoplasm</keyword>
<keyword evidence="6" id="KW-0736">Signalosome</keyword>
<evidence type="ECO:0000259" key="8">
    <source>
        <dbReference type="Pfam" id="PF01399"/>
    </source>
</evidence>
<evidence type="ECO:0000256" key="2">
    <source>
        <dbReference type="ARBA" id="ARBA00004496"/>
    </source>
</evidence>
<evidence type="ECO:0000313" key="10">
    <source>
        <dbReference type="EMBL" id="OBZ74692.1"/>
    </source>
</evidence>
<keyword evidence="7" id="KW-0539">Nucleus</keyword>
<proteinExistence type="inferred from homology"/>